<dbReference type="HOGENOM" id="CLU_025443_0_1_7"/>
<dbReference type="PANTHER" id="PTHR31302">
    <property type="entry name" value="TRANSMEMBRANE PROTEIN WITH METALLOPHOSPHOESTERASE DOMAIN-RELATED"/>
    <property type="match status" value="1"/>
</dbReference>
<organism evidence="3 4">
    <name type="scientific">Helicobacter mustelae (strain ATCC 43772 / CCUG 25715 / CIP 103759 / LMG 18044 / NCTC 12198 / R85-136P)</name>
    <name type="common">Campylobacter mustelae</name>
    <dbReference type="NCBI Taxonomy" id="679897"/>
    <lineage>
        <taxon>Bacteria</taxon>
        <taxon>Pseudomonadati</taxon>
        <taxon>Campylobacterota</taxon>
        <taxon>Epsilonproteobacteria</taxon>
        <taxon>Campylobacterales</taxon>
        <taxon>Helicobacteraceae</taxon>
        <taxon>Helicobacter</taxon>
    </lineage>
</organism>
<dbReference type="PANTHER" id="PTHR31302:SF0">
    <property type="entry name" value="TRANSMEMBRANE PROTEIN WITH METALLOPHOSPHOESTERASE DOMAIN"/>
    <property type="match status" value="1"/>
</dbReference>
<dbReference type="EMBL" id="FN555004">
    <property type="protein sequence ID" value="CBG39957.1"/>
    <property type="molecule type" value="Genomic_DNA"/>
</dbReference>
<feature type="transmembrane region" description="Helical" evidence="1">
    <location>
        <begin position="17"/>
        <end position="34"/>
    </location>
</feature>
<dbReference type="InterPro" id="IPR051158">
    <property type="entry name" value="Metallophosphoesterase_sf"/>
</dbReference>
<gene>
    <name evidence="3" type="ordered locus">HMU06990</name>
</gene>
<dbReference type="STRING" id="679897.HMU06990"/>
<keyword evidence="4" id="KW-1185">Reference proteome</keyword>
<dbReference type="KEGG" id="hms:HMU06990"/>
<evidence type="ECO:0000313" key="3">
    <source>
        <dbReference type="EMBL" id="CBG39957.1"/>
    </source>
</evidence>
<dbReference type="InterPro" id="IPR029052">
    <property type="entry name" value="Metallo-depent_PP-like"/>
</dbReference>
<dbReference type="Proteomes" id="UP000001522">
    <property type="component" value="Chromosome"/>
</dbReference>
<dbReference type="eggNOG" id="COG1408">
    <property type="taxonomic scope" value="Bacteria"/>
</dbReference>
<protein>
    <submittedName>
        <fullName evidence="3">Putative metallophosphoesterase</fullName>
    </submittedName>
</protein>
<dbReference type="GO" id="GO:0016787">
    <property type="term" value="F:hydrolase activity"/>
    <property type="evidence" value="ECO:0007669"/>
    <property type="project" value="InterPro"/>
</dbReference>
<dbReference type="Gene3D" id="3.60.21.10">
    <property type="match status" value="1"/>
</dbReference>
<name>D3UHI5_HELM1</name>
<feature type="transmembrane region" description="Helical" evidence="1">
    <location>
        <begin position="46"/>
        <end position="75"/>
    </location>
</feature>
<reference evidence="3 4" key="1">
    <citation type="journal article" date="2010" name="BMC Genomics">
        <title>Comparative genomics and proteomics of Helicobacter mustelae, an ulcerogenic and carcinogenic gastric pathogen.</title>
        <authorList>
            <person name="O'Toole P.W."/>
            <person name="Snelling W.J."/>
            <person name="Canchaya C."/>
            <person name="Forde B.M."/>
            <person name="Hardie K.R."/>
            <person name="Josenhans C."/>
            <person name="Graham R.L.J."/>
            <person name="McMullan G."/>
            <person name="Parkhill J."/>
            <person name="Belda E."/>
            <person name="Bentley S.D."/>
        </authorList>
    </citation>
    <scope>NUCLEOTIDE SEQUENCE [LARGE SCALE GENOMIC DNA]</scope>
    <source>
        <strain evidence="4">ATCC 43772 / LMG 18044 / NCTC 12198 / 12198</strain>
    </source>
</reference>
<keyword evidence="1" id="KW-1133">Transmembrane helix</keyword>
<dbReference type="SUPFAM" id="SSF56300">
    <property type="entry name" value="Metallo-dependent phosphatases"/>
    <property type="match status" value="1"/>
</dbReference>
<keyword evidence="1" id="KW-0472">Membrane</keyword>
<evidence type="ECO:0000259" key="2">
    <source>
        <dbReference type="Pfam" id="PF00149"/>
    </source>
</evidence>
<keyword evidence="1" id="KW-0812">Transmembrane</keyword>
<evidence type="ECO:0000313" key="4">
    <source>
        <dbReference type="Proteomes" id="UP000001522"/>
    </source>
</evidence>
<proteinExistence type="predicted"/>
<dbReference type="CDD" id="cd07385">
    <property type="entry name" value="MPP_YkuE_C"/>
    <property type="match status" value="1"/>
</dbReference>
<evidence type="ECO:0000256" key="1">
    <source>
        <dbReference type="SAM" id="Phobius"/>
    </source>
</evidence>
<dbReference type="AlphaFoldDB" id="D3UHI5"/>
<feature type="transmembrane region" description="Helical" evidence="1">
    <location>
        <begin position="87"/>
        <end position="105"/>
    </location>
</feature>
<sequence length="355" mass="40211">MHLLIYYTFFHKIPGRYAFYGVGVLFLCNCAYILHHHLSLPPKLEFLFSICTGISFFLFVGAVLFYILISPFFLFASKEQCFLALPYIKTFCVILSVLGIVFSLYNGLGKKPMVKTLEIPIAKLKEPFSIAQISDLHLNALTKSKDLKDLIWKINALHPDAIMLTGDIIDAPLSKIREKLPLLGDLKARYGIYYVLGNHEYYHDTHAILEAIKNLGIMVLNNSSTIIIKDQKPLLNIIGITDLSGNKMGFFSPDINQAILKRNPNIPSILLSHQPAVISHLEDKKVDLILSGHTHGGQIFPFNFLVLLKQPYLKGLHHYDSHSLIYINQGTGFWGPPMRLFTRSEITFITLKPQE</sequence>
<feature type="domain" description="Calcineurin-like phosphoesterase" evidence="2">
    <location>
        <begin position="129"/>
        <end position="296"/>
    </location>
</feature>
<dbReference type="InterPro" id="IPR004843">
    <property type="entry name" value="Calcineurin-like_PHP"/>
</dbReference>
<accession>D3UHI5</accession>
<dbReference type="Pfam" id="PF00149">
    <property type="entry name" value="Metallophos"/>
    <property type="match status" value="1"/>
</dbReference>